<dbReference type="InterPro" id="IPR012340">
    <property type="entry name" value="NA-bd_OB-fold"/>
</dbReference>
<feature type="region of interest" description="Disordered" evidence="11">
    <location>
        <begin position="1"/>
        <end position="44"/>
    </location>
</feature>
<feature type="domain" description="S1 motif" evidence="12">
    <location>
        <begin position="892"/>
        <end position="968"/>
    </location>
</feature>
<accession>A0AAN7W2T9</accession>
<feature type="domain" description="S1 motif" evidence="12">
    <location>
        <begin position="1000"/>
        <end position="1072"/>
    </location>
</feature>
<evidence type="ECO:0000256" key="7">
    <source>
        <dbReference type="ARBA" id="ARBA00026188"/>
    </source>
</evidence>
<dbReference type="CDD" id="cd05706">
    <property type="entry name" value="S1_Rrp5_repeat_sc10"/>
    <property type="match status" value="1"/>
</dbReference>
<dbReference type="PANTHER" id="PTHR23270:SF10">
    <property type="entry name" value="PROTEIN RRP5 HOMOLOG"/>
    <property type="match status" value="1"/>
</dbReference>
<dbReference type="Pfam" id="PF05843">
    <property type="entry name" value="Suf"/>
    <property type="match status" value="1"/>
</dbReference>
<dbReference type="GO" id="GO:0032040">
    <property type="term" value="C:small-subunit processome"/>
    <property type="evidence" value="ECO:0007669"/>
    <property type="project" value="TreeGrafter"/>
</dbReference>
<reference evidence="14" key="1">
    <citation type="submission" date="2023-07" db="EMBL/GenBank/DDBJ databases">
        <title>A draft genome of Kazachstania heterogenica Y-27499.</title>
        <authorList>
            <person name="Donic C."/>
            <person name="Kralova J.S."/>
            <person name="Fidel L."/>
            <person name="Ben-Dor S."/>
            <person name="Jung S."/>
        </authorList>
    </citation>
    <scope>NUCLEOTIDE SEQUENCE [LARGE SCALE GENOMIC DNA]</scope>
    <source>
        <strain evidence="14">Y27499</strain>
    </source>
</reference>
<proteinExistence type="predicted"/>
<evidence type="ECO:0000256" key="3">
    <source>
        <dbReference type="ARBA" id="ARBA00022552"/>
    </source>
</evidence>
<dbReference type="GO" id="GO:0003723">
    <property type="term" value="F:RNA binding"/>
    <property type="evidence" value="ECO:0007669"/>
    <property type="project" value="TreeGrafter"/>
</dbReference>
<dbReference type="GO" id="GO:0006364">
    <property type="term" value="P:rRNA processing"/>
    <property type="evidence" value="ECO:0007669"/>
    <property type="project" value="UniProtKB-KW"/>
</dbReference>
<dbReference type="FunFam" id="2.40.50.140:FF:000155">
    <property type="entry name" value="rRNA biogenesis protein RRP5"/>
    <property type="match status" value="1"/>
</dbReference>
<keyword evidence="14" id="KW-1185">Reference proteome</keyword>
<gene>
    <name evidence="13" type="ORF">RI543_002589</name>
</gene>
<feature type="domain" description="S1 motif" evidence="12">
    <location>
        <begin position="792"/>
        <end position="861"/>
    </location>
</feature>
<keyword evidence="4" id="KW-0597">Phosphoprotein</keyword>
<dbReference type="SUPFAM" id="SSF50249">
    <property type="entry name" value="Nucleic acid-binding proteins"/>
    <property type="match status" value="11"/>
</dbReference>
<evidence type="ECO:0000259" key="12">
    <source>
        <dbReference type="PROSITE" id="PS50126"/>
    </source>
</evidence>
<keyword evidence="3" id="KW-0698">rRNA processing</keyword>
<feature type="domain" description="S1 motif" evidence="12">
    <location>
        <begin position="1085"/>
        <end position="1156"/>
    </location>
</feature>
<dbReference type="PANTHER" id="PTHR23270">
    <property type="entry name" value="PROGRAMMED CELL DEATH PROTEIN 11 PRE-RRNA PROCESSING PROTEIN RRP5"/>
    <property type="match status" value="1"/>
</dbReference>
<dbReference type="InterPro" id="IPR048059">
    <property type="entry name" value="Rrp5_S1_rpt_hs1_sc1"/>
</dbReference>
<dbReference type="FunFam" id="2.40.50.140:FF:000103">
    <property type="entry name" value="protein RRP5 homolog"/>
    <property type="match status" value="1"/>
</dbReference>
<dbReference type="SUPFAM" id="SSF48452">
    <property type="entry name" value="TPR-like"/>
    <property type="match status" value="2"/>
</dbReference>
<sequence>MVSSSKRKRNEEFPLSREDSTQKPATSLLVKNSDKLSFPRGGGSVLTPLELKKVANEAAKDALFGNSKDTVESARPKKKKKLDKNNKSKDNVNVENVDEQKLSVIPHINFKNLRVNSTLLGQITEISKYDICVTFTDNISGYVNMTHISEQFTKILEDLDDSMDSDEEGETNKDTAEDEYESESDTESNKSTNHKNPELPDLHSYFKIGQWIRCTVINNSALDSKVKKNKKKRLELTIEPSIVNSFTKDDLQKSTAIQCSVQSIEDHGATLDLGIDGVTGFISKKDTPNFDNLLPGSVFLGNISKTNDRVINVNLDFNQHKNKVTQISSVEAVLPGQPVDLLCQQYVDKGIAGKCFGMIPAFVSCYHLNTFKEEDIKHKFALGSNLQGRIIATLYDKHGEKTILFSTLPHIVNLSPELKQTEALNAFPVGYIFDTTKVKGSDDFYLYLALNNDLVGRVHKSKIGKLEKTDDLEARVIGYNTIDGCYEMTTDSQIIKQKYLRNKDIQIGEVIPGCEIVSVSSNGIQLKIFNGQFIASVPPMHISDTRLVYPERKFKIGSKVKARVLDVDGKNHIYVTLKKTLVNVSDEDIPLVTSYDKAAELHEKNEKTVATVQAFKPSGCVLTFFGGVRGFLPNAEISEVFVKKPEQHLRLGQTVTVKLLKVDVEGKRVLATCKLANTNAEAQRKAIEDMVPGRTIVDVTIVEKTKDSLIVSTKDLDLRGIIYVAHLSDDRIEQNRAALKKIVVGTHLQGLVIDKENRTQVFNLTLKKSLIEAAKAETLPITYKAITTASKSTFFPAYIKSISDRGLFVAFTAKNVGLVLPSYAVESRDVDITKKFYVGQSVKAAILRFDDTNERFLLTLREQKSSVQNSKTDEITGAIDSNIKSVTDLAEGKVIKVKVKNVKKNQLNVIIADNIHGRIDVSEVYDEIDKIEDKKAPLSIFKKDQILKGKIIGKHDIRSHRFLPITHQISKASVYELSMKPSVLLQDKANLTTIQDVKINDEFLGFVNNYASNYLWLTINPDLKAKLPLVDLSADGLDISMNIQDNFPLGSVIPVKIDSVDLEHGFINAVSKSHIVRDYEHLKAGDIVPARISGIYDKYVLLDLGNKVTGISFITDALDDYSMSLNSVFGDRLNQVLAAKVLSVDTEKKKISLSLRSNSPISPSITSHKDVKQGDIVHGFVKSVTNKGLFIILGRSLDAFIPVSKLSDSYLKNWEKFYKPMQHVIGKVVSCDDDEHVLLTLRESEVNGELQILKNYSDIKVGDIFDGSVKNVTNFGVFVKLDNTVNCTGLAHISEIAETAPKDISTLFGPGDRVKAIVLKTNPSKKQLSLSLKASHFANKEHVKEQKKDEFEEDQDVDMDAVNFDDNDSEDNSDNEEETHVVKKTSISTNGLSLSTDFDWTASILDQAQEDDEFDEDDDEEVDFTEGTKHKHRRRKEKIVEDKTIDINTRAPESVSDFERLIIGNPNSSVVWMNYMAFQLQLSEIEKAREIAERALKTINFREESEKLNIWIAMLNLENTFGTPETLTEVFKRACQYMDSYTIHTKLLSIYQMSEKLDKAVELFKVTAKKFGSEKVSIWVAWCDFLLSNKHEDEARSILASALKSLPKRNHIEVVRKFAQLEFSKGDAERGRSLFEGLLADAPKRIDLWNVYIDQEIKADEKKKVEELFERVITKKITRKQAKFFFNKWLQFEENKDDTKMIDYVKAKASEYVESQKKIESDE</sequence>
<feature type="compositionally biased region" description="Acidic residues" evidence="11">
    <location>
        <begin position="1351"/>
        <end position="1377"/>
    </location>
</feature>
<evidence type="ECO:0000256" key="8">
    <source>
        <dbReference type="ARBA" id="ARBA00055575"/>
    </source>
</evidence>
<dbReference type="FunFam" id="1.25.40.10:FF:000671">
    <property type="entry name" value="rRNA biogenesis protein RRP5"/>
    <property type="match status" value="1"/>
</dbReference>
<evidence type="ECO:0000256" key="9">
    <source>
        <dbReference type="ARBA" id="ARBA00073619"/>
    </source>
</evidence>
<comment type="function">
    <text evidence="8">Involved in the biogenesis of rRNA. Required for the formation of 18S and 5.8S rRNA.</text>
</comment>
<feature type="compositionally biased region" description="Basic and acidic residues" evidence="11">
    <location>
        <begin position="9"/>
        <end position="21"/>
    </location>
</feature>
<keyword evidence="6" id="KW-0539">Nucleus</keyword>
<dbReference type="Gene3D" id="1.25.40.10">
    <property type="entry name" value="Tetratricopeptide repeat domain"/>
    <property type="match status" value="1"/>
</dbReference>
<keyword evidence="2" id="KW-0690">Ribosome biogenesis</keyword>
<feature type="domain" description="S1 motif" evidence="12">
    <location>
        <begin position="688"/>
        <end position="767"/>
    </location>
</feature>
<feature type="domain" description="S1 motif" evidence="12">
    <location>
        <begin position="1174"/>
        <end position="1242"/>
    </location>
</feature>
<comment type="caution">
    <text evidence="13">The sequence shown here is derived from an EMBL/GenBank/DDBJ whole genome shotgun (WGS) entry which is preliminary data.</text>
</comment>
<dbReference type="FunFam" id="2.40.50.140:FF:000196">
    <property type="entry name" value="rRNA biogenesis protein RRP5"/>
    <property type="match status" value="1"/>
</dbReference>
<evidence type="ECO:0000313" key="13">
    <source>
        <dbReference type="EMBL" id="KAK5780049.1"/>
    </source>
</evidence>
<evidence type="ECO:0000256" key="11">
    <source>
        <dbReference type="SAM" id="MobiDB-lite"/>
    </source>
</evidence>
<dbReference type="Gene3D" id="2.40.50.140">
    <property type="entry name" value="Nucleic acid-binding proteins"/>
    <property type="match status" value="9"/>
</dbReference>
<feature type="region of interest" description="Disordered" evidence="11">
    <location>
        <begin position="162"/>
        <end position="199"/>
    </location>
</feature>
<keyword evidence="5" id="KW-0677">Repeat</keyword>
<feature type="domain" description="S1 motif" evidence="12">
    <location>
        <begin position="1262"/>
        <end position="1333"/>
    </location>
</feature>
<evidence type="ECO:0000256" key="10">
    <source>
        <dbReference type="ARBA" id="ARBA00076674"/>
    </source>
</evidence>
<name>A0AAN7W2T9_9SACH</name>
<comment type="subcellular location">
    <subcellularLocation>
        <location evidence="1">Nucleus</location>
        <location evidence="1">Nucleolus</location>
    </subcellularLocation>
</comment>
<evidence type="ECO:0000256" key="6">
    <source>
        <dbReference type="ARBA" id="ARBA00023242"/>
    </source>
</evidence>
<evidence type="ECO:0000256" key="5">
    <source>
        <dbReference type="ARBA" id="ARBA00022737"/>
    </source>
</evidence>
<evidence type="ECO:0000256" key="2">
    <source>
        <dbReference type="ARBA" id="ARBA00022517"/>
    </source>
</evidence>
<feature type="domain" description="S1 motif" evidence="12">
    <location>
        <begin position="605"/>
        <end position="674"/>
    </location>
</feature>
<feature type="region of interest" description="Disordered" evidence="11">
    <location>
        <begin position="67"/>
        <end position="94"/>
    </location>
</feature>
<dbReference type="SMART" id="SM00386">
    <property type="entry name" value="HAT"/>
    <property type="match status" value="5"/>
</dbReference>
<dbReference type="SMART" id="SM00316">
    <property type="entry name" value="S1"/>
    <property type="match status" value="12"/>
</dbReference>
<feature type="domain" description="S1 motif" evidence="12">
    <location>
        <begin position="508"/>
        <end position="578"/>
    </location>
</feature>
<dbReference type="CDD" id="cd05693">
    <property type="entry name" value="S1_Rrp5_repeat_hs1_sc1"/>
    <property type="match status" value="1"/>
</dbReference>
<dbReference type="EMBL" id="JAWIZZ010000045">
    <property type="protein sequence ID" value="KAK5780049.1"/>
    <property type="molecule type" value="Genomic_DNA"/>
</dbReference>
<dbReference type="Proteomes" id="UP001306508">
    <property type="component" value="Unassembled WGS sequence"/>
</dbReference>
<feature type="compositionally biased region" description="Acidic residues" evidence="11">
    <location>
        <begin position="176"/>
        <end position="186"/>
    </location>
</feature>
<dbReference type="Pfam" id="PF00575">
    <property type="entry name" value="S1"/>
    <property type="match status" value="3"/>
</dbReference>
<dbReference type="InterPro" id="IPR011990">
    <property type="entry name" value="TPR-like_helical_dom_sf"/>
</dbReference>
<evidence type="ECO:0000256" key="4">
    <source>
        <dbReference type="ARBA" id="ARBA00022553"/>
    </source>
</evidence>
<feature type="region of interest" description="Disordered" evidence="11">
    <location>
        <begin position="1342"/>
        <end position="1384"/>
    </location>
</feature>
<feature type="compositionally biased region" description="Basic and acidic residues" evidence="11">
    <location>
        <begin position="83"/>
        <end position="92"/>
    </location>
</feature>
<dbReference type="PROSITE" id="PS50126">
    <property type="entry name" value="S1"/>
    <property type="match status" value="10"/>
</dbReference>
<organism evidence="13 14">
    <name type="scientific">Arxiozyma heterogenica</name>
    <dbReference type="NCBI Taxonomy" id="278026"/>
    <lineage>
        <taxon>Eukaryota</taxon>
        <taxon>Fungi</taxon>
        <taxon>Dikarya</taxon>
        <taxon>Ascomycota</taxon>
        <taxon>Saccharomycotina</taxon>
        <taxon>Saccharomycetes</taxon>
        <taxon>Saccharomycetales</taxon>
        <taxon>Saccharomycetaceae</taxon>
        <taxon>Arxiozyma</taxon>
    </lineage>
</organism>
<dbReference type="InterPro" id="IPR008847">
    <property type="entry name" value="Suf"/>
</dbReference>
<feature type="domain" description="S1 motif" evidence="12">
    <location>
        <begin position="116"/>
        <end position="239"/>
    </location>
</feature>
<dbReference type="InterPro" id="IPR003107">
    <property type="entry name" value="HAT"/>
</dbReference>
<dbReference type="InterPro" id="IPR045209">
    <property type="entry name" value="Rrp5"/>
</dbReference>
<evidence type="ECO:0000313" key="14">
    <source>
        <dbReference type="Proteomes" id="UP001306508"/>
    </source>
</evidence>
<evidence type="ECO:0000256" key="1">
    <source>
        <dbReference type="ARBA" id="ARBA00004604"/>
    </source>
</evidence>
<protein>
    <recommendedName>
        <fullName evidence="7">mRNA 3'-end-processing protein RNA14</fullName>
    </recommendedName>
    <alternativeName>
        <fullName evidence="10">Ribosomal RNA-processing protein 5</fullName>
    </alternativeName>
    <alternativeName>
        <fullName evidence="9">rRNA biogenesis protein RRP5</fullName>
    </alternativeName>
</protein>
<dbReference type="InterPro" id="IPR003029">
    <property type="entry name" value="S1_domain"/>
</dbReference>